<organism evidence="1 2">
    <name type="scientific">Tritrichomonas musculus</name>
    <dbReference type="NCBI Taxonomy" id="1915356"/>
    <lineage>
        <taxon>Eukaryota</taxon>
        <taxon>Metamonada</taxon>
        <taxon>Parabasalia</taxon>
        <taxon>Tritrichomonadida</taxon>
        <taxon>Tritrichomonadidae</taxon>
        <taxon>Tritrichomonas</taxon>
    </lineage>
</organism>
<comment type="caution">
    <text evidence="1">The sequence shown here is derived from an EMBL/GenBank/DDBJ whole genome shotgun (WGS) entry which is preliminary data.</text>
</comment>
<sequence>MKIRLYPSIKKTPKEAAVEIQVMLEKVQLEKHGTVIFRVSTLKISDFCKSFKTSYRLWICITTRSFCSINEFMIVYINKDNFERLTKGKILIPQDFAEVMKNSSTNTTIKDILAQTASRRMNLYAQREELKTCY</sequence>
<dbReference type="EMBL" id="JAPFFF010000034">
    <property type="protein sequence ID" value="KAK8843792.1"/>
    <property type="molecule type" value="Genomic_DNA"/>
</dbReference>
<gene>
    <name evidence="1" type="ORF">M9Y10_024865</name>
</gene>
<name>A0ABR2HBG7_9EUKA</name>
<reference evidence="1 2" key="1">
    <citation type="submission" date="2024-04" db="EMBL/GenBank/DDBJ databases">
        <title>Tritrichomonas musculus Genome.</title>
        <authorList>
            <person name="Alves-Ferreira E."/>
            <person name="Grigg M."/>
            <person name="Lorenzi H."/>
            <person name="Galac M."/>
        </authorList>
    </citation>
    <scope>NUCLEOTIDE SEQUENCE [LARGE SCALE GENOMIC DNA]</scope>
    <source>
        <strain evidence="1 2">EAF2021</strain>
    </source>
</reference>
<protein>
    <submittedName>
        <fullName evidence="1">Uncharacterized protein</fullName>
    </submittedName>
</protein>
<keyword evidence="2" id="KW-1185">Reference proteome</keyword>
<dbReference type="Proteomes" id="UP001470230">
    <property type="component" value="Unassembled WGS sequence"/>
</dbReference>
<evidence type="ECO:0000313" key="2">
    <source>
        <dbReference type="Proteomes" id="UP001470230"/>
    </source>
</evidence>
<accession>A0ABR2HBG7</accession>
<proteinExistence type="predicted"/>
<evidence type="ECO:0000313" key="1">
    <source>
        <dbReference type="EMBL" id="KAK8843792.1"/>
    </source>
</evidence>